<name>A0A381XNZ7_9ZZZZ</name>
<organism evidence="4">
    <name type="scientific">marine metagenome</name>
    <dbReference type="NCBI Taxonomy" id="408172"/>
    <lineage>
        <taxon>unclassified sequences</taxon>
        <taxon>metagenomes</taxon>
        <taxon>ecological metagenomes</taxon>
    </lineage>
</organism>
<dbReference type="GO" id="GO:0030246">
    <property type="term" value="F:carbohydrate binding"/>
    <property type="evidence" value="ECO:0007669"/>
    <property type="project" value="TreeGrafter"/>
</dbReference>
<comment type="similarity">
    <text evidence="2">Belongs to the bacterial solute-binding protein 2 family.</text>
</comment>
<dbReference type="SUPFAM" id="SSF53822">
    <property type="entry name" value="Periplasmic binding protein-like I"/>
    <property type="match status" value="1"/>
</dbReference>
<evidence type="ECO:0000256" key="1">
    <source>
        <dbReference type="ARBA" id="ARBA00004196"/>
    </source>
</evidence>
<evidence type="ECO:0000313" key="4">
    <source>
        <dbReference type="EMBL" id="SVA66370.1"/>
    </source>
</evidence>
<proteinExistence type="inferred from homology"/>
<feature type="domain" description="Periplasmic binding protein" evidence="3">
    <location>
        <begin position="44"/>
        <end position="290"/>
    </location>
</feature>
<dbReference type="InterPro" id="IPR025997">
    <property type="entry name" value="SBP_2_dom"/>
</dbReference>
<sequence>MEEKMTRILALIAIFFAFAVPSAMAKNDYSCDKHFIFFPGGPEGGPFGTIVYNGAVAAAEHTGCKVDYYWSQWNSEIMIKQFKEAVALEPDGIAIYGFPGDAAMRPIVLEALSKGIAITTMNTPLPDLEKEFKGDGFGYAGADLYTAGYNLGAKGVEVCGLNAGDKAFVWGLASMPNRGDRTKGALDALEDLGIEVVYQEIPENVNSDASQGTSMYVAVYSANPDIKMAITDHGGLTASLPTYMKAAGHGSEAVCGAGFDLSEPITKGIKEGYIDVVIDQQPFVEGYMPIIQLYLTTKYGMAGLNMDTGAAFVTADNIDAVAPLAAQQIR</sequence>
<dbReference type="GO" id="GO:0030288">
    <property type="term" value="C:outer membrane-bounded periplasmic space"/>
    <property type="evidence" value="ECO:0007669"/>
    <property type="project" value="TreeGrafter"/>
</dbReference>
<dbReference type="AlphaFoldDB" id="A0A381XNZ7"/>
<dbReference type="PANTHER" id="PTHR30036">
    <property type="entry name" value="D-XYLOSE-BINDING PERIPLASMIC PROTEIN"/>
    <property type="match status" value="1"/>
</dbReference>
<evidence type="ECO:0000259" key="3">
    <source>
        <dbReference type="Pfam" id="PF13407"/>
    </source>
</evidence>
<dbReference type="EMBL" id="UINC01015828">
    <property type="protein sequence ID" value="SVA66370.1"/>
    <property type="molecule type" value="Genomic_DNA"/>
</dbReference>
<dbReference type="Gene3D" id="3.40.50.2300">
    <property type="match status" value="2"/>
</dbReference>
<accession>A0A381XNZ7</accession>
<dbReference type="InterPro" id="IPR028082">
    <property type="entry name" value="Peripla_BP_I"/>
</dbReference>
<protein>
    <recommendedName>
        <fullName evidence="3">Periplasmic binding protein domain-containing protein</fullName>
    </recommendedName>
</protein>
<gene>
    <name evidence="4" type="ORF">METZ01_LOCUS119224</name>
</gene>
<reference evidence="4" key="1">
    <citation type="submission" date="2018-05" db="EMBL/GenBank/DDBJ databases">
        <authorList>
            <person name="Lanie J.A."/>
            <person name="Ng W.-L."/>
            <person name="Kazmierczak K.M."/>
            <person name="Andrzejewski T.M."/>
            <person name="Davidsen T.M."/>
            <person name="Wayne K.J."/>
            <person name="Tettelin H."/>
            <person name="Glass J.I."/>
            <person name="Rusch D."/>
            <person name="Podicherti R."/>
            <person name="Tsui H.-C.T."/>
            <person name="Winkler M.E."/>
        </authorList>
    </citation>
    <scope>NUCLEOTIDE SEQUENCE</scope>
</reference>
<dbReference type="InterPro" id="IPR050555">
    <property type="entry name" value="Bact_Solute-Bind_Prot2"/>
</dbReference>
<dbReference type="CDD" id="cd19966">
    <property type="entry name" value="PBP1_ABC_sugar_binding-like"/>
    <property type="match status" value="1"/>
</dbReference>
<comment type="subcellular location">
    <subcellularLocation>
        <location evidence="1">Cell envelope</location>
    </subcellularLocation>
</comment>
<dbReference type="PANTHER" id="PTHR30036:SF7">
    <property type="entry name" value="ABC TRANSPORTER PERIPLASMIC-BINDING PROTEIN YPHF"/>
    <property type="match status" value="1"/>
</dbReference>
<evidence type="ECO:0000256" key="2">
    <source>
        <dbReference type="ARBA" id="ARBA00007639"/>
    </source>
</evidence>
<dbReference type="Pfam" id="PF13407">
    <property type="entry name" value="Peripla_BP_4"/>
    <property type="match status" value="1"/>
</dbReference>